<keyword evidence="17" id="KW-1185">Reference proteome</keyword>
<evidence type="ECO:0000256" key="1">
    <source>
        <dbReference type="ARBA" id="ARBA00004123"/>
    </source>
</evidence>
<dbReference type="PANTHER" id="PTHR15989">
    <property type="entry name" value="VEZATIN"/>
    <property type="match status" value="1"/>
</dbReference>
<dbReference type="GO" id="GO:0017022">
    <property type="term" value="F:myosin binding"/>
    <property type="evidence" value="ECO:0007669"/>
    <property type="project" value="InterPro"/>
</dbReference>
<evidence type="ECO:0000256" key="8">
    <source>
        <dbReference type="ARBA" id="ARBA00022949"/>
    </source>
</evidence>
<dbReference type="AlphaFoldDB" id="A0AAD5RPU8"/>
<dbReference type="GO" id="GO:0005886">
    <property type="term" value="C:plasma membrane"/>
    <property type="evidence" value="ECO:0007669"/>
    <property type="project" value="UniProtKB-SubCell"/>
</dbReference>
<keyword evidence="12" id="KW-0539">Nucleus</keyword>
<evidence type="ECO:0000256" key="7">
    <source>
        <dbReference type="ARBA" id="ARBA00022692"/>
    </source>
</evidence>
<keyword evidence="6" id="KW-1003">Cell membrane</keyword>
<dbReference type="EMBL" id="JAKWBI020000175">
    <property type="protein sequence ID" value="KAJ2900288.1"/>
    <property type="molecule type" value="Genomic_DNA"/>
</dbReference>
<dbReference type="Proteomes" id="UP001201980">
    <property type="component" value="Unassembled WGS sequence"/>
</dbReference>
<dbReference type="GO" id="GO:0005634">
    <property type="term" value="C:nucleus"/>
    <property type="evidence" value="ECO:0007669"/>
    <property type="project" value="UniProtKB-SubCell"/>
</dbReference>
<dbReference type="PANTHER" id="PTHR15989:SF5">
    <property type="entry name" value="VEZATIN"/>
    <property type="match status" value="1"/>
</dbReference>
<evidence type="ECO:0000256" key="12">
    <source>
        <dbReference type="ARBA" id="ARBA00023242"/>
    </source>
</evidence>
<feature type="region of interest" description="Disordered" evidence="13">
    <location>
        <begin position="17"/>
        <end position="55"/>
    </location>
</feature>
<keyword evidence="7 14" id="KW-0812">Transmembrane</keyword>
<feature type="domain" description="Myosin-binding" evidence="15">
    <location>
        <begin position="159"/>
        <end position="437"/>
    </location>
</feature>
<evidence type="ECO:0000313" key="16">
    <source>
        <dbReference type="EMBL" id="KAJ2900288.1"/>
    </source>
</evidence>
<accession>A0AAD5RPU8</accession>
<evidence type="ECO:0000256" key="11">
    <source>
        <dbReference type="ARBA" id="ARBA00023136"/>
    </source>
</evidence>
<dbReference type="Pfam" id="PF12632">
    <property type="entry name" value="Vezatin"/>
    <property type="match status" value="1"/>
</dbReference>
<keyword evidence="8" id="KW-0965">Cell junction</keyword>
<evidence type="ECO:0000256" key="4">
    <source>
        <dbReference type="ARBA" id="ARBA00007245"/>
    </source>
</evidence>
<comment type="subcellular location">
    <subcellularLocation>
        <location evidence="2">Cell junction</location>
        <location evidence="2">Adherens junction</location>
    </subcellularLocation>
    <subcellularLocation>
        <location evidence="3">Cell membrane</location>
        <topology evidence="3">Multi-pass membrane protein</topology>
    </subcellularLocation>
    <subcellularLocation>
        <location evidence="1">Nucleus</location>
    </subcellularLocation>
</comment>
<dbReference type="InterPro" id="IPR026859">
    <property type="entry name" value="Myosin-bd"/>
</dbReference>
<evidence type="ECO:0000256" key="2">
    <source>
        <dbReference type="ARBA" id="ARBA00004536"/>
    </source>
</evidence>
<organism evidence="16 17">
    <name type="scientific">Zalerion maritima</name>
    <dbReference type="NCBI Taxonomy" id="339359"/>
    <lineage>
        <taxon>Eukaryota</taxon>
        <taxon>Fungi</taxon>
        <taxon>Dikarya</taxon>
        <taxon>Ascomycota</taxon>
        <taxon>Pezizomycotina</taxon>
        <taxon>Sordariomycetes</taxon>
        <taxon>Lulworthiomycetidae</taxon>
        <taxon>Lulworthiales</taxon>
        <taxon>Lulworthiaceae</taxon>
        <taxon>Zalerion</taxon>
    </lineage>
</organism>
<evidence type="ECO:0000256" key="14">
    <source>
        <dbReference type="SAM" id="Phobius"/>
    </source>
</evidence>
<gene>
    <name evidence="16" type="ORF">MKZ38_002506</name>
</gene>
<reference evidence="16" key="1">
    <citation type="submission" date="2022-07" db="EMBL/GenBank/DDBJ databases">
        <title>Draft genome sequence of Zalerion maritima ATCC 34329, a (micro)plastics degrading marine fungus.</title>
        <authorList>
            <person name="Paco A."/>
            <person name="Goncalves M.F.M."/>
            <person name="Rocha-Santos T.A.P."/>
            <person name="Alves A."/>
        </authorList>
    </citation>
    <scope>NUCLEOTIDE SEQUENCE</scope>
    <source>
        <strain evidence="16">ATCC 34329</strain>
    </source>
</reference>
<feature type="transmembrane region" description="Helical" evidence="14">
    <location>
        <begin position="180"/>
        <end position="198"/>
    </location>
</feature>
<proteinExistence type="inferred from homology"/>
<feature type="transmembrane region" description="Helical" evidence="14">
    <location>
        <begin position="145"/>
        <end position="168"/>
    </location>
</feature>
<evidence type="ECO:0000256" key="6">
    <source>
        <dbReference type="ARBA" id="ARBA00022475"/>
    </source>
</evidence>
<comment type="caution">
    <text evidence="16">The sequence shown here is derived from an EMBL/GenBank/DDBJ whole genome shotgun (WGS) entry which is preliminary data.</text>
</comment>
<keyword evidence="9 14" id="KW-1133">Transmembrane helix</keyword>
<name>A0AAD5RPU8_9PEZI</name>
<evidence type="ECO:0000256" key="3">
    <source>
        <dbReference type="ARBA" id="ARBA00004651"/>
    </source>
</evidence>
<keyword evidence="11 14" id="KW-0472">Membrane</keyword>
<evidence type="ECO:0000259" key="15">
    <source>
        <dbReference type="Pfam" id="PF12632"/>
    </source>
</evidence>
<protein>
    <recommendedName>
        <fullName evidence="5">Vezatin</fullName>
    </recommendedName>
</protein>
<sequence length="618" mass="68893">MDTVIFDQTPLAEYLRDEGEEGHQNWVSADTPPDTASERSESPCPSFAPRGRPILRGSFRNRLPTRLQIHVPPAANPALTTLHDTYSKAVNARMDPADSSKFLEQFRYTIVASQLLRSDAVVGQQSAPNSAPGNLQHKPGLDTPLSTTGVLLAVASACIIAWFSSWVYQGGISALSRKRTSVIFVFFGVIVFLLVAHAKRQRLRHLRDQALTELSAFVSTSQDFDSATGAAIALIQEVEVVSRGYRLSTPLPPISRLDDNGQSRRCVRLRKALRTCFADVIPKYQQAGAVTKGFAEQLDLEKYYDIYEITDLDISDADQPLSEADEEDAESLRILRISQARFHTIRKTLLCALLAYETTGDESDYLRWSTTVEGLRMLTQVTKEAYTRVRRILSEEEMFQVPPTPKMPLTPGREKWRSQLRNINSLSTGIRGLQAKLHLLREESDRTLNEADTGVSQLGSNLMSQYDSIGVDLKALMQAWEDGKTALASGIDRHEKRVSSMSAIMSPASSLSGLTTVEEGGALEALKTLNGESPSTMDFGSPSEPDTEQVFEAVALPRQRPRSMFTREERITKMREERSRKETARQTIEANQGMLRELEMVIHHLPKTRREAPGRVSL</sequence>
<keyword evidence="10" id="KW-0175">Coiled coil</keyword>
<dbReference type="GO" id="GO:0098609">
    <property type="term" value="P:cell-cell adhesion"/>
    <property type="evidence" value="ECO:0007669"/>
    <property type="project" value="InterPro"/>
</dbReference>
<evidence type="ECO:0000256" key="5">
    <source>
        <dbReference type="ARBA" id="ARBA00018125"/>
    </source>
</evidence>
<dbReference type="InterPro" id="IPR026858">
    <property type="entry name" value="Vezatin"/>
</dbReference>
<evidence type="ECO:0000313" key="17">
    <source>
        <dbReference type="Proteomes" id="UP001201980"/>
    </source>
</evidence>
<evidence type="ECO:0000256" key="9">
    <source>
        <dbReference type="ARBA" id="ARBA00022989"/>
    </source>
</evidence>
<evidence type="ECO:0000256" key="13">
    <source>
        <dbReference type="SAM" id="MobiDB-lite"/>
    </source>
</evidence>
<comment type="similarity">
    <text evidence="4">Belongs to the vezatin family.</text>
</comment>
<evidence type="ECO:0000256" key="10">
    <source>
        <dbReference type="ARBA" id="ARBA00023054"/>
    </source>
</evidence>